<dbReference type="PANTHER" id="PTHR23150">
    <property type="entry name" value="SULFATASE MODIFYING FACTOR 1, 2"/>
    <property type="match status" value="1"/>
</dbReference>
<accession>A0A6A7RQA2</accession>
<organism evidence="2 3">
    <name type="scientific">Candidatus Accumulibacter phosphatis</name>
    <dbReference type="NCBI Taxonomy" id="327160"/>
    <lineage>
        <taxon>Bacteria</taxon>
        <taxon>Pseudomonadati</taxon>
        <taxon>Pseudomonadota</taxon>
        <taxon>Betaproteobacteria</taxon>
        <taxon>Candidatus Accumulibacter</taxon>
    </lineage>
</organism>
<dbReference type="PANTHER" id="PTHR23150:SF19">
    <property type="entry name" value="FORMYLGLYCINE-GENERATING ENZYME"/>
    <property type="match status" value="1"/>
</dbReference>
<reference evidence="2 3" key="1">
    <citation type="submission" date="2017-09" db="EMBL/GenBank/DDBJ databases">
        <title>Metagenomic Analysis Reveals Denitrifying Candidatus Accumulibacter and Flanking Population as a Source of N2O.</title>
        <authorList>
            <person name="Gao H."/>
            <person name="Mao Y."/>
            <person name="Zhao X."/>
            <person name="Liu W.-T."/>
            <person name="Zhang T."/>
            <person name="Wells G."/>
        </authorList>
    </citation>
    <scope>NUCLEOTIDE SEQUENCE [LARGE SCALE GENOMIC DNA]</scope>
    <source>
        <strain evidence="2">CANDO_2_IC</strain>
    </source>
</reference>
<gene>
    <name evidence="2" type="ORF">CRU78_03100</name>
</gene>
<sequence length="253" mass="29211">MKRVAAADLGIDAAQAQRMILLPDIDWVEIPGGDFIYQEGERRSLPTFYMARYPVTNVQYRTFIDAGGYRDERWWRDLVRPEPEESRWPQANRPRTNVDWYEAVAFSRWLSAQLGYEVRLPTEEEWERAARGSDGREYPWGADYQTGYANTDEKGDKAGDWSLEQTIAVGVYPRGESEEGVFDLSGNVWDWCLNKYDRPEQIEADTSGDWRVLRGGSWLNPPSYARGSQRFTFAPSDRYSDYGFRLVSSVLVA</sequence>
<evidence type="ECO:0000259" key="1">
    <source>
        <dbReference type="Pfam" id="PF03781"/>
    </source>
</evidence>
<dbReference type="AlphaFoldDB" id="A0A6A7RQA2"/>
<dbReference type="EMBL" id="PDHS01000067">
    <property type="protein sequence ID" value="MQM29575.1"/>
    <property type="molecule type" value="Genomic_DNA"/>
</dbReference>
<dbReference type="Pfam" id="PF03781">
    <property type="entry name" value="FGE-sulfatase"/>
    <property type="match status" value="1"/>
</dbReference>
<dbReference type="InterPro" id="IPR051043">
    <property type="entry name" value="Sulfatase_Mod_Factor_Kinase"/>
</dbReference>
<proteinExistence type="predicted"/>
<feature type="domain" description="Sulfatase-modifying factor enzyme-like" evidence="1">
    <location>
        <begin position="27"/>
        <end position="247"/>
    </location>
</feature>
<dbReference type="Gene3D" id="3.90.1580.10">
    <property type="entry name" value="paralog of FGE (formylglycine-generating enzyme)"/>
    <property type="match status" value="1"/>
</dbReference>
<evidence type="ECO:0000313" key="3">
    <source>
        <dbReference type="Proteomes" id="UP000342300"/>
    </source>
</evidence>
<dbReference type="InterPro" id="IPR016187">
    <property type="entry name" value="CTDL_fold"/>
</dbReference>
<evidence type="ECO:0000313" key="2">
    <source>
        <dbReference type="EMBL" id="MQM29575.1"/>
    </source>
</evidence>
<dbReference type="InterPro" id="IPR042095">
    <property type="entry name" value="SUMF_sf"/>
</dbReference>
<dbReference type="SUPFAM" id="SSF56436">
    <property type="entry name" value="C-type lectin-like"/>
    <property type="match status" value="1"/>
</dbReference>
<name>A0A6A7RQA2_9PROT</name>
<dbReference type="GO" id="GO:0120147">
    <property type="term" value="F:formylglycine-generating oxidase activity"/>
    <property type="evidence" value="ECO:0007669"/>
    <property type="project" value="TreeGrafter"/>
</dbReference>
<protein>
    <recommendedName>
        <fullName evidence="1">Sulfatase-modifying factor enzyme-like domain-containing protein</fullName>
    </recommendedName>
</protein>
<dbReference type="InterPro" id="IPR005532">
    <property type="entry name" value="SUMF_dom"/>
</dbReference>
<comment type="caution">
    <text evidence="2">The sequence shown here is derived from an EMBL/GenBank/DDBJ whole genome shotgun (WGS) entry which is preliminary data.</text>
</comment>
<dbReference type="Proteomes" id="UP000342300">
    <property type="component" value="Unassembled WGS sequence"/>
</dbReference>